<protein>
    <submittedName>
        <fullName evidence="1">Uncharacterized protein</fullName>
    </submittedName>
</protein>
<keyword evidence="2" id="KW-1185">Reference proteome</keyword>
<name>A0ACB8FXX4_9SAUR</name>
<dbReference type="EMBL" id="CM037626">
    <property type="protein sequence ID" value="KAH8011729.1"/>
    <property type="molecule type" value="Genomic_DNA"/>
</dbReference>
<organism evidence="1 2">
    <name type="scientific">Sphaerodactylus townsendi</name>
    <dbReference type="NCBI Taxonomy" id="933632"/>
    <lineage>
        <taxon>Eukaryota</taxon>
        <taxon>Metazoa</taxon>
        <taxon>Chordata</taxon>
        <taxon>Craniata</taxon>
        <taxon>Vertebrata</taxon>
        <taxon>Euteleostomi</taxon>
        <taxon>Lepidosauria</taxon>
        <taxon>Squamata</taxon>
        <taxon>Bifurcata</taxon>
        <taxon>Gekkota</taxon>
        <taxon>Sphaerodactylidae</taxon>
        <taxon>Sphaerodactylus</taxon>
    </lineage>
</organism>
<evidence type="ECO:0000313" key="1">
    <source>
        <dbReference type="EMBL" id="KAH8011729.1"/>
    </source>
</evidence>
<comment type="caution">
    <text evidence="1">The sequence shown here is derived from an EMBL/GenBank/DDBJ whole genome shotgun (WGS) entry which is preliminary data.</text>
</comment>
<accession>A0ACB8FXX4</accession>
<sequence length="85" mass="9012">MKEGSLLLPGVSSEKRELICFITLRVCSLPAQVETDHIVAAVGLEPNIGVGKVRALEVDSDFGASGLTSCRSAPNIWVRGCCLLL</sequence>
<reference evidence="1" key="1">
    <citation type="submission" date="2021-08" db="EMBL/GenBank/DDBJ databases">
        <title>The first chromosome-level gecko genome reveals the dynamic sex chromosomes of Neotropical dwarf geckos (Sphaerodactylidae: Sphaerodactylus).</title>
        <authorList>
            <person name="Pinto B.J."/>
            <person name="Keating S.E."/>
            <person name="Gamble T."/>
        </authorList>
    </citation>
    <scope>NUCLEOTIDE SEQUENCE</scope>
    <source>
        <strain evidence="1">TG3544</strain>
    </source>
</reference>
<dbReference type="Proteomes" id="UP000827872">
    <property type="component" value="Linkage Group LG13"/>
</dbReference>
<proteinExistence type="predicted"/>
<evidence type="ECO:0000313" key="2">
    <source>
        <dbReference type="Proteomes" id="UP000827872"/>
    </source>
</evidence>
<gene>
    <name evidence="1" type="ORF">K3G42_006402</name>
</gene>